<protein>
    <submittedName>
        <fullName evidence="2">Transcription elongation factor A like 4</fullName>
    </submittedName>
</protein>
<feature type="compositionally biased region" description="Basic and acidic residues" evidence="1">
    <location>
        <begin position="312"/>
        <end position="322"/>
    </location>
</feature>
<dbReference type="GeneTree" id="ENSGT00950000183164"/>
<gene>
    <name evidence="2" type="primary">TCEAL4</name>
</gene>
<dbReference type="Pfam" id="PF04538">
    <property type="entry name" value="BEX"/>
    <property type="match status" value="1"/>
</dbReference>
<feature type="compositionally biased region" description="Basic and acidic residues" evidence="1">
    <location>
        <begin position="118"/>
        <end position="133"/>
    </location>
</feature>
<feature type="region of interest" description="Disordered" evidence="1">
    <location>
        <begin position="118"/>
        <end position="256"/>
    </location>
</feature>
<organism evidence="2 3">
    <name type="scientific">Bos indicus x Bos taurus</name>
    <name type="common">Hybrid cattle</name>
    <dbReference type="NCBI Taxonomy" id="30522"/>
    <lineage>
        <taxon>Eukaryota</taxon>
        <taxon>Metazoa</taxon>
        <taxon>Chordata</taxon>
        <taxon>Craniata</taxon>
        <taxon>Vertebrata</taxon>
        <taxon>Euteleostomi</taxon>
        <taxon>Mammalia</taxon>
        <taxon>Eutheria</taxon>
        <taxon>Laurasiatheria</taxon>
        <taxon>Artiodactyla</taxon>
        <taxon>Ruminantia</taxon>
        <taxon>Pecora</taxon>
        <taxon>Bovidae</taxon>
        <taxon>Bovinae</taxon>
        <taxon>Bos</taxon>
    </lineage>
</organism>
<dbReference type="Ensembl" id="ENSBIXT00005023887.1">
    <property type="protein sequence ID" value="ENSBIXP00005013822.1"/>
    <property type="gene ID" value="ENSBIXG00005017905.1"/>
</dbReference>
<name>A0A4W2G7A7_BOBOX</name>
<accession>A0A4W2G7A7</accession>
<evidence type="ECO:0000313" key="3">
    <source>
        <dbReference type="Proteomes" id="UP000429181"/>
    </source>
</evidence>
<evidence type="ECO:0000313" key="2">
    <source>
        <dbReference type="Ensembl" id="ENSBIXP00005013822.1"/>
    </source>
</evidence>
<evidence type="ECO:0000256" key="1">
    <source>
        <dbReference type="SAM" id="MobiDB-lite"/>
    </source>
</evidence>
<feature type="region of interest" description="Disordered" evidence="1">
    <location>
        <begin position="306"/>
        <end position="337"/>
    </location>
</feature>
<reference evidence="3" key="1">
    <citation type="submission" date="2018-11" db="EMBL/GenBank/DDBJ databases">
        <title>Haplotype-resolved cattle genomes.</title>
        <authorList>
            <person name="Low W.Y."/>
            <person name="Tearle R."/>
            <person name="Bickhart D.M."/>
            <person name="Rosen B.D."/>
            <person name="Koren S."/>
            <person name="Rhie A."/>
            <person name="Hiendleder S."/>
            <person name="Phillippy A.M."/>
            <person name="Smith T.P.L."/>
            <person name="Williams J.L."/>
        </authorList>
    </citation>
    <scope>NUCLEOTIDE SEQUENCE [LARGE SCALE GENOMIC DNA]</scope>
</reference>
<dbReference type="AlphaFoldDB" id="A0A4W2G7A7"/>
<dbReference type="InterPro" id="IPR021156">
    <property type="entry name" value="TF_A-like/BEX"/>
</dbReference>
<feature type="compositionally biased region" description="Basic and acidic residues" evidence="1">
    <location>
        <begin position="144"/>
        <end position="184"/>
    </location>
</feature>
<sequence>MQLKMMAIDFPFITSESITTNYGVFPVGEHEGKPTHSDTAGGALNQSVSIKESVHFLSCRTRSRLRAPSCCSWFFQVYVSVVPSALLGYRKRRNLSRIPAGQEKEGILTMEKLCSENEAKPENQGKMENKEQPLDAGKPGAACTKEDKETLENKGRTDHKGKTDEEVLKVKERPENETKPKEENPESQGKPVSEEKAKESEAESEEKPESEGKPVSEGKPKEDKPARDPREPRAGGKRPAGEDVPRKAKRKTNKGLAQCLKEYKEAIHDMHLSNEEMIREFDEMARVEDEVKKTRQKLGGFMWMQKSLQDPFHPRGPRELRGGCRAPQRGFEDIPFV</sequence>
<reference evidence="2" key="2">
    <citation type="submission" date="2025-08" db="UniProtKB">
        <authorList>
            <consortium name="Ensembl"/>
        </authorList>
    </citation>
    <scope>IDENTIFICATION</scope>
</reference>
<dbReference type="Proteomes" id="UP000429181">
    <property type="component" value="Unassembled WGS sequence"/>
</dbReference>
<feature type="compositionally biased region" description="Basic and acidic residues" evidence="1">
    <location>
        <begin position="192"/>
        <end position="246"/>
    </location>
</feature>
<proteinExistence type="predicted"/>